<reference evidence="6 7" key="1">
    <citation type="journal article" date="2014" name="Int. J. Syst. Evol. Microbiol.">
        <title>Complete genome sequence of Corynebacterium casei LMG S-19264T (=DSM 44701T), isolated from a smear-ripened cheese.</title>
        <authorList>
            <consortium name="US DOE Joint Genome Institute (JGI-PGF)"/>
            <person name="Walter F."/>
            <person name="Albersmeier A."/>
            <person name="Kalinowski J."/>
            <person name="Ruckert C."/>
        </authorList>
    </citation>
    <scope>NUCLEOTIDE SEQUENCE [LARGE SCALE GENOMIC DNA]</scope>
    <source>
        <strain evidence="6 7">NBRC 111766</strain>
    </source>
</reference>
<comment type="caution">
    <text evidence="6">The sequence shown here is derived from an EMBL/GenBank/DDBJ whole genome shotgun (WGS) entry which is preliminary data.</text>
</comment>
<evidence type="ECO:0000256" key="1">
    <source>
        <dbReference type="ARBA" id="ARBA00008857"/>
    </source>
</evidence>
<organism evidence="6 7">
    <name type="scientific">Cypionkella aquatica</name>
    <dbReference type="NCBI Taxonomy" id="1756042"/>
    <lineage>
        <taxon>Bacteria</taxon>
        <taxon>Pseudomonadati</taxon>
        <taxon>Pseudomonadota</taxon>
        <taxon>Alphaproteobacteria</taxon>
        <taxon>Rhodobacterales</taxon>
        <taxon>Paracoccaceae</taxon>
        <taxon>Cypionkella</taxon>
    </lineage>
</organism>
<dbReference type="PANTHER" id="PTHR30629">
    <property type="entry name" value="PROPHAGE INTEGRASE"/>
    <property type="match status" value="1"/>
</dbReference>
<evidence type="ECO:0000256" key="4">
    <source>
        <dbReference type="ARBA" id="ARBA00023172"/>
    </source>
</evidence>
<keyword evidence="2" id="KW-0229">DNA integration</keyword>
<dbReference type="InterPro" id="IPR053876">
    <property type="entry name" value="Phage_int_M"/>
</dbReference>
<protein>
    <submittedName>
        <fullName evidence="6">Integrase</fullName>
    </submittedName>
</protein>
<dbReference type="GO" id="GO:0015074">
    <property type="term" value="P:DNA integration"/>
    <property type="evidence" value="ECO:0007669"/>
    <property type="project" value="UniProtKB-KW"/>
</dbReference>
<dbReference type="Gene3D" id="1.10.443.10">
    <property type="entry name" value="Intergrase catalytic core"/>
    <property type="match status" value="1"/>
</dbReference>
<gene>
    <name evidence="6" type="primary">int</name>
    <name evidence="6" type="ORF">GCM10010873_16660</name>
</gene>
<keyword evidence="3" id="KW-0238">DNA-binding</keyword>
<dbReference type="GO" id="GO:0006310">
    <property type="term" value="P:DNA recombination"/>
    <property type="evidence" value="ECO:0007669"/>
    <property type="project" value="UniProtKB-KW"/>
</dbReference>
<proteinExistence type="inferred from homology"/>
<feature type="domain" description="Tyr recombinase" evidence="5">
    <location>
        <begin position="211"/>
        <end position="382"/>
    </location>
</feature>
<dbReference type="InterPro" id="IPR010998">
    <property type="entry name" value="Integrase_recombinase_N"/>
</dbReference>
<dbReference type="PROSITE" id="PS51898">
    <property type="entry name" value="TYR_RECOMBINASE"/>
    <property type="match status" value="1"/>
</dbReference>
<dbReference type="InterPro" id="IPR013762">
    <property type="entry name" value="Integrase-like_cat_sf"/>
</dbReference>
<dbReference type="GO" id="GO:0003677">
    <property type="term" value="F:DNA binding"/>
    <property type="evidence" value="ECO:0007669"/>
    <property type="project" value="UniProtKB-KW"/>
</dbReference>
<dbReference type="Gene3D" id="3.30.160.390">
    <property type="entry name" value="Integrase, DNA-binding domain"/>
    <property type="match status" value="1"/>
</dbReference>
<comment type="similarity">
    <text evidence="1">Belongs to the 'phage' integrase family.</text>
</comment>
<dbReference type="InterPro" id="IPR011010">
    <property type="entry name" value="DNA_brk_join_enz"/>
</dbReference>
<dbReference type="SUPFAM" id="SSF56349">
    <property type="entry name" value="DNA breaking-rejoining enzymes"/>
    <property type="match status" value="1"/>
</dbReference>
<dbReference type="RefSeq" id="WP_284324908.1">
    <property type="nucleotide sequence ID" value="NZ_BSPP01000005.1"/>
</dbReference>
<dbReference type="Proteomes" id="UP001157355">
    <property type="component" value="Unassembled WGS sequence"/>
</dbReference>
<name>A0AA37TSE6_9RHOB</name>
<evidence type="ECO:0000313" key="7">
    <source>
        <dbReference type="Proteomes" id="UP001157355"/>
    </source>
</evidence>
<dbReference type="EMBL" id="BSPP01000005">
    <property type="protein sequence ID" value="GLS86692.1"/>
    <property type="molecule type" value="Genomic_DNA"/>
</dbReference>
<dbReference type="Pfam" id="PF13356">
    <property type="entry name" value="Arm-DNA-bind_3"/>
    <property type="match status" value="1"/>
</dbReference>
<dbReference type="Pfam" id="PF00589">
    <property type="entry name" value="Phage_integrase"/>
    <property type="match status" value="1"/>
</dbReference>
<evidence type="ECO:0000256" key="3">
    <source>
        <dbReference type="ARBA" id="ARBA00023125"/>
    </source>
</evidence>
<keyword evidence="7" id="KW-1185">Reference proteome</keyword>
<accession>A0AA37TSE6</accession>
<sequence>MTRQLHLLTARTVAGLKDPGRYADGGNLYLRVSPTGAKRWTFLYTIGARKNRELGLGSAATVTLAEAREKATAARKLLVNGIDPKTEKREEEAAREIASVRFGDFADAYIKDHEAGWSNPKHIAQWRMTLSDSYCKKIRSRPIAEIQVDDVLAVLKPCWQTRPETARRIRMRLEKVLDAAKVKGLRTGENPARWRGQLDHLLPRHSKSSDDHHSSMAYAEVPAFLASLGQKRGFSVLALRFAILTAARTGEVIGARWDEIDMEAGLWTIPAQRMKARRAHRVPLTAPALEVLNEVKGAHAEWVFPGPGLQAPLSNMAMLSLLKRAKLNCTVHRFRSAFRDWAAETTNFPSEVCEMALAHAVANKTEAAYRRGDLFEKRRALMEAWSGFLTEPKANNVVQLKAVAK</sequence>
<dbReference type="Gene3D" id="1.10.150.130">
    <property type="match status" value="1"/>
</dbReference>
<dbReference type="CDD" id="cd00801">
    <property type="entry name" value="INT_P4_C"/>
    <property type="match status" value="1"/>
</dbReference>
<evidence type="ECO:0000259" key="5">
    <source>
        <dbReference type="PROSITE" id="PS51898"/>
    </source>
</evidence>
<dbReference type="InterPro" id="IPR025166">
    <property type="entry name" value="Integrase_DNA_bind_dom"/>
</dbReference>
<dbReference type="InterPro" id="IPR050808">
    <property type="entry name" value="Phage_Integrase"/>
</dbReference>
<evidence type="ECO:0000313" key="6">
    <source>
        <dbReference type="EMBL" id="GLS86692.1"/>
    </source>
</evidence>
<evidence type="ECO:0000256" key="2">
    <source>
        <dbReference type="ARBA" id="ARBA00022908"/>
    </source>
</evidence>
<dbReference type="InterPro" id="IPR002104">
    <property type="entry name" value="Integrase_catalytic"/>
</dbReference>
<dbReference type="PANTHER" id="PTHR30629:SF2">
    <property type="entry name" value="PROPHAGE INTEGRASE INTS-RELATED"/>
    <property type="match status" value="1"/>
</dbReference>
<dbReference type="InterPro" id="IPR038488">
    <property type="entry name" value="Integrase_DNA-bd_sf"/>
</dbReference>
<dbReference type="Pfam" id="PF22022">
    <property type="entry name" value="Phage_int_M"/>
    <property type="match status" value="1"/>
</dbReference>
<keyword evidence="4" id="KW-0233">DNA recombination</keyword>
<dbReference type="AlphaFoldDB" id="A0AA37TSE6"/>